<reference evidence="1" key="1">
    <citation type="submission" date="2020-08" db="EMBL/GenBank/DDBJ databases">
        <title>Multicomponent nature underlies the extraordinary mechanical properties of spider dragline silk.</title>
        <authorList>
            <person name="Kono N."/>
            <person name="Nakamura H."/>
            <person name="Mori M."/>
            <person name="Yoshida Y."/>
            <person name="Ohtoshi R."/>
            <person name="Malay A.D."/>
            <person name="Moran D.A.P."/>
            <person name="Tomita M."/>
            <person name="Numata K."/>
            <person name="Arakawa K."/>
        </authorList>
    </citation>
    <scope>NUCLEOTIDE SEQUENCE</scope>
</reference>
<dbReference type="Proteomes" id="UP000887013">
    <property type="component" value="Unassembled WGS sequence"/>
</dbReference>
<accession>A0A8X6NCX0</accession>
<dbReference type="AlphaFoldDB" id="A0A8X6NCX0"/>
<name>A0A8X6NCX0_NEPPI</name>
<proteinExistence type="predicted"/>
<organism evidence="1 2">
    <name type="scientific">Nephila pilipes</name>
    <name type="common">Giant wood spider</name>
    <name type="synonym">Nephila maculata</name>
    <dbReference type="NCBI Taxonomy" id="299642"/>
    <lineage>
        <taxon>Eukaryota</taxon>
        <taxon>Metazoa</taxon>
        <taxon>Ecdysozoa</taxon>
        <taxon>Arthropoda</taxon>
        <taxon>Chelicerata</taxon>
        <taxon>Arachnida</taxon>
        <taxon>Araneae</taxon>
        <taxon>Araneomorphae</taxon>
        <taxon>Entelegynae</taxon>
        <taxon>Araneoidea</taxon>
        <taxon>Nephilidae</taxon>
        <taxon>Nephila</taxon>
    </lineage>
</organism>
<protein>
    <submittedName>
        <fullName evidence="1">Uncharacterized protein</fullName>
    </submittedName>
</protein>
<keyword evidence="2" id="KW-1185">Reference proteome</keyword>
<evidence type="ECO:0000313" key="1">
    <source>
        <dbReference type="EMBL" id="GFT06812.1"/>
    </source>
</evidence>
<sequence length="95" mass="10835">MKSNKWIIITLEPLIKLPRYGAYATLDNILILDGNTPKIFLGNLYSILGKTQNLYPIKKNPAERDRKLSLFTNTTANPQYQRGKLGARSTPLFRI</sequence>
<comment type="caution">
    <text evidence="1">The sequence shown here is derived from an EMBL/GenBank/DDBJ whole genome shotgun (WGS) entry which is preliminary data.</text>
</comment>
<gene>
    <name evidence="1" type="ORF">NPIL_454701</name>
</gene>
<evidence type="ECO:0000313" key="2">
    <source>
        <dbReference type="Proteomes" id="UP000887013"/>
    </source>
</evidence>
<dbReference type="EMBL" id="BMAW01008096">
    <property type="protein sequence ID" value="GFT06812.1"/>
    <property type="molecule type" value="Genomic_DNA"/>
</dbReference>